<evidence type="ECO:0000259" key="5">
    <source>
        <dbReference type="Pfam" id="PF10145"/>
    </source>
</evidence>
<keyword evidence="7" id="KW-1185">Reference proteome</keyword>
<sequence length="1072" mass="112808">MFEAGALIYRIQTMGAEVFEKELKANDAALAKAGATAKATGKSTEELGKAQDGTAKKTKTAAKETDELGKSQTATKQKTEEATKATEKSGKALTGMSEDAKRTSREVGQAAVGIGAAFVAVAGLSAKAAMDWESSWAGVTKTVDAPAAKLDEIEEGLRDLTAVLPGTHDEIAAVAEAAGQLGVAADSIVSFTKTMVDLGETTNLTSDEAATAIAQFMNIMQTAPDDVDRLGSALVSLGNNGASTEKDIIFMAQRIAGAGKIIGLSEAEVLSFANALASAGIEVEAGGSAISRIMTDIAKEVSTNGEDLEKWASVAGMSADQFATKFKGAPAEAINLFIQGLGKMADAGGDVFTTLDDLGQKDIRVSNALLSMANAGDLLTDSLATGNKAWEENSALQQEAYKRYQTTESQMAIVQNRVTETAIQFGEVLLPAVRDVTAFIGGLADGLGGMDPELQSVFVQTGLVTGAVLLMGGAMLLAVPKTVELIGAVRALSVMMPTATARMKGFASFMGGPWGLGLAAGVVSVMLLERHLDSLKATSEEVENALFTAKTAADIFDDVGKGREWSAFRDVEADLKNMSEMLDKVSAQDDNVFLRFTTETIGFRNALKTTGERLGVIAQSALPTAQRAFKLMADETDGSQKQLGVLLRQMPQYREALVKQAKEQGINVTTDDEALNLKRLLALATGDTTTKTKAQTEATELLVAAEEEAIAKGEEWRAEIQEQDAAFVSLGGTYDAVVQKNQDVAQSTADATKDTKDSWETFYDGVSIAISDYITELQTQVDAQNNWESNMVLLAGRVSEGMLDELAKLGPEGAPLVAALATASDEELAKLEPLYAEKAAAATGAFATTLANSQAVISAASAQLGEEAAREIATKLSNGTATVEQIMAEYKLEIESSDPNVTVDADTGDATRKLDNFKILMNSIQRRLQITLSGGETGGGSGMADGGRLDFYANGGRSENHVAQFARAGTMRVWAEPETGGEYYIPIAQAKRGRSTQILADAANEFGYQLVPVGAQAFADGGRTGSTAPVVAGGPLIGQVTFENTSEEHARDALEELSFFLRTIQRGGRHGR</sequence>
<organism evidence="6 7">
    <name type="scientific">Mycetocola miduiensis</name>
    <dbReference type="NCBI Taxonomy" id="995034"/>
    <lineage>
        <taxon>Bacteria</taxon>
        <taxon>Bacillati</taxon>
        <taxon>Actinomycetota</taxon>
        <taxon>Actinomycetes</taxon>
        <taxon>Micrococcales</taxon>
        <taxon>Microbacteriaceae</taxon>
        <taxon>Mycetocola</taxon>
    </lineage>
</organism>
<dbReference type="Proteomes" id="UP000198867">
    <property type="component" value="Unassembled WGS sequence"/>
</dbReference>
<evidence type="ECO:0000313" key="7">
    <source>
        <dbReference type="Proteomes" id="UP000198867"/>
    </source>
</evidence>
<evidence type="ECO:0000256" key="1">
    <source>
        <dbReference type="ARBA" id="ARBA00022612"/>
    </source>
</evidence>
<feature type="transmembrane region" description="Helical" evidence="4">
    <location>
        <begin position="505"/>
        <end position="528"/>
    </location>
</feature>
<evidence type="ECO:0000256" key="4">
    <source>
        <dbReference type="SAM" id="Phobius"/>
    </source>
</evidence>
<reference evidence="7" key="1">
    <citation type="submission" date="2016-10" db="EMBL/GenBank/DDBJ databases">
        <authorList>
            <person name="Varghese N."/>
            <person name="Submissions S."/>
        </authorList>
    </citation>
    <scope>NUCLEOTIDE SEQUENCE [LARGE SCALE GENOMIC DNA]</scope>
    <source>
        <strain evidence="7">CGMCC 1.11101</strain>
    </source>
</reference>
<dbReference type="STRING" id="995034.SAMN05216219_1547"/>
<dbReference type="RefSeq" id="WP_090710281.1">
    <property type="nucleotide sequence ID" value="NZ_FOVM01000004.1"/>
</dbReference>
<dbReference type="NCBIfam" id="TIGR01760">
    <property type="entry name" value="tape_meas_TP901"/>
    <property type="match status" value="1"/>
</dbReference>
<name>A0A1I5AUF8_9MICO</name>
<dbReference type="InterPro" id="IPR010090">
    <property type="entry name" value="Phage_tape_meas"/>
</dbReference>
<feature type="transmembrane region" description="Helical" evidence="4">
    <location>
        <begin position="457"/>
        <end position="479"/>
    </location>
</feature>
<feature type="region of interest" description="Disordered" evidence="3">
    <location>
        <begin position="34"/>
        <end position="102"/>
    </location>
</feature>
<keyword evidence="4" id="KW-0812">Transmembrane</keyword>
<dbReference type="EMBL" id="FOVM01000004">
    <property type="protein sequence ID" value="SFN66088.1"/>
    <property type="molecule type" value="Genomic_DNA"/>
</dbReference>
<evidence type="ECO:0000256" key="3">
    <source>
        <dbReference type="SAM" id="MobiDB-lite"/>
    </source>
</evidence>
<evidence type="ECO:0000313" key="6">
    <source>
        <dbReference type="EMBL" id="SFN66088.1"/>
    </source>
</evidence>
<gene>
    <name evidence="6" type="ORF">SAMN05216219_1547</name>
</gene>
<feature type="compositionally biased region" description="Basic and acidic residues" evidence="3">
    <location>
        <begin position="77"/>
        <end position="90"/>
    </location>
</feature>
<dbReference type="AlphaFoldDB" id="A0A1I5AUF8"/>
<dbReference type="PANTHER" id="PTHR37813">
    <property type="entry name" value="FELS-2 PROPHAGE PROTEIN"/>
    <property type="match status" value="1"/>
</dbReference>
<dbReference type="Pfam" id="PF10145">
    <property type="entry name" value="PhageMin_Tail"/>
    <property type="match status" value="1"/>
</dbReference>
<protein>
    <submittedName>
        <fullName evidence="6">Phage tail tape measure protein, TP901 family, core region</fullName>
    </submittedName>
</protein>
<dbReference type="PANTHER" id="PTHR37813:SF1">
    <property type="entry name" value="FELS-2 PROPHAGE PROTEIN"/>
    <property type="match status" value="1"/>
</dbReference>
<feature type="domain" description="Phage tail tape measure protein" evidence="5">
    <location>
        <begin position="164"/>
        <end position="347"/>
    </location>
</feature>
<keyword evidence="1" id="KW-1188">Viral release from host cell</keyword>
<keyword evidence="4" id="KW-1133">Transmembrane helix</keyword>
<dbReference type="OrthoDB" id="2183194at2"/>
<evidence type="ECO:0000256" key="2">
    <source>
        <dbReference type="SAM" id="Coils"/>
    </source>
</evidence>
<keyword evidence="2" id="KW-0175">Coiled coil</keyword>
<accession>A0A1I5AUF8</accession>
<keyword evidence="4" id="KW-0472">Membrane</keyword>
<feature type="coiled-coil region" evidence="2">
    <location>
        <begin position="525"/>
        <end position="588"/>
    </location>
</feature>
<proteinExistence type="predicted"/>